<organism evidence="1 2">
    <name type="scientific">Oceanisphaera avium</name>
    <dbReference type="NCBI Taxonomy" id="1903694"/>
    <lineage>
        <taxon>Bacteria</taxon>
        <taxon>Pseudomonadati</taxon>
        <taxon>Pseudomonadota</taxon>
        <taxon>Gammaproteobacteria</taxon>
        <taxon>Aeromonadales</taxon>
        <taxon>Aeromonadaceae</taxon>
        <taxon>Oceanisphaera</taxon>
    </lineage>
</organism>
<proteinExistence type="predicted"/>
<gene>
    <name evidence="1" type="ORF">CBP12_00475</name>
</gene>
<dbReference type="RefSeq" id="WP_086961930.1">
    <property type="nucleotide sequence ID" value="NZ_CP021376.1"/>
</dbReference>
<dbReference type="Proteomes" id="UP000243793">
    <property type="component" value="Chromosome"/>
</dbReference>
<dbReference type="EMBL" id="CP021376">
    <property type="protein sequence ID" value="ART78816.1"/>
    <property type="molecule type" value="Genomic_DNA"/>
</dbReference>
<name>A0A1Y0CV59_9GAMM</name>
<dbReference type="KEGG" id="ocm:CBP12_00475"/>
<accession>A0A1Y0CV59</accession>
<dbReference type="AlphaFoldDB" id="A0A1Y0CV59"/>
<evidence type="ECO:0000313" key="2">
    <source>
        <dbReference type="Proteomes" id="UP000243793"/>
    </source>
</evidence>
<reference evidence="2" key="1">
    <citation type="submission" date="2017-05" db="EMBL/GenBank/DDBJ databases">
        <authorList>
            <person name="Sung H."/>
        </authorList>
    </citation>
    <scope>NUCLEOTIDE SEQUENCE [LARGE SCALE GENOMIC DNA]</scope>
    <source>
        <strain evidence="2">AMac2203</strain>
    </source>
</reference>
<evidence type="ECO:0000313" key="1">
    <source>
        <dbReference type="EMBL" id="ART78816.1"/>
    </source>
</evidence>
<protein>
    <submittedName>
        <fullName evidence="1">Uncharacterized protein</fullName>
    </submittedName>
</protein>
<keyword evidence="2" id="KW-1185">Reference proteome</keyword>
<sequence>MLNIIVLVSKEDLAALSAVNLYEECLGDINDSLFAEQAKKSLLSVTSSRKIIFVTTKYEAADYCLADTFNQLDHSAVVCELHDETKGPIFSALMSLDNLDLDKPLIIINFCQIGDIKALTDKHLKLDAAKFSAENSSKNSYYFSTASLFVDAAKDVIRKKYNSEQPLDLAEMLTTSTLANKRLKHVEVPFDRRNPQAAMHNIIIDNTVNG</sequence>